<evidence type="ECO:0000259" key="1">
    <source>
        <dbReference type="Pfam" id="PF00535"/>
    </source>
</evidence>
<feature type="non-terminal residue" evidence="2">
    <location>
        <position position="75"/>
    </location>
</feature>
<dbReference type="SUPFAM" id="SSF53448">
    <property type="entry name" value="Nucleotide-diphospho-sugar transferases"/>
    <property type="match status" value="1"/>
</dbReference>
<evidence type="ECO:0000313" key="3">
    <source>
        <dbReference type="Proteomes" id="UP001194469"/>
    </source>
</evidence>
<reference evidence="2 3" key="1">
    <citation type="submission" date="2019-08" db="EMBL/GenBank/DDBJ databases">
        <authorList>
            <person name="Luo N."/>
        </authorList>
    </citation>
    <scope>NUCLEOTIDE SEQUENCE [LARGE SCALE GENOMIC DNA]</scope>
    <source>
        <strain evidence="2 3">NCIMB 9442</strain>
    </source>
</reference>
<dbReference type="InterPro" id="IPR001173">
    <property type="entry name" value="Glyco_trans_2-like"/>
</dbReference>
<sequence>MHAPRISVVVANHNYGRFLDRFFGALAAQTFTPDAVEVVFVDDASSDDSRERARRWQADGPWAAFRVLALPRVGR</sequence>
<dbReference type="Gene3D" id="3.90.550.10">
    <property type="entry name" value="Spore Coat Polysaccharide Biosynthesis Protein SpsA, Chain A"/>
    <property type="match status" value="1"/>
</dbReference>
<accession>A0ABS0J912</accession>
<gene>
    <name evidence="2" type="ORF">FVW20_18610</name>
</gene>
<dbReference type="InterPro" id="IPR029044">
    <property type="entry name" value="Nucleotide-diphossugar_trans"/>
</dbReference>
<organism evidence="2 3">
    <name type="scientific">Nitratidesulfovibrio oxamicus</name>
    <dbReference type="NCBI Taxonomy" id="32016"/>
    <lineage>
        <taxon>Bacteria</taxon>
        <taxon>Pseudomonadati</taxon>
        <taxon>Thermodesulfobacteriota</taxon>
        <taxon>Desulfovibrionia</taxon>
        <taxon>Desulfovibrionales</taxon>
        <taxon>Desulfovibrionaceae</taxon>
        <taxon>Nitratidesulfovibrio</taxon>
    </lineage>
</organism>
<dbReference type="EMBL" id="VRYY01000795">
    <property type="protein sequence ID" value="MBG3878951.1"/>
    <property type="molecule type" value="Genomic_DNA"/>
</dbReference>
<name>A0ABS0J912_9BACT</name>
<dbReference type="RefSeq" id="WP_196610736.1">
    <property type="nucleotide sequence ID" value="NZ_VRYY01000795.1"/>
</dbReference>
<keyword evidence="3" id="KW-1185">Reference proteome</keyword>
<dbReference type="CDD" id="cd00761">
    <property type="entry name" value="Glyco_tranf_GTA_type"/>
    <property type="match status" value="1"/>
</dbReference>
<dbReference type="Pfam" id="PF00535">
    <property type="entry name" value="Glycos_transf_2"/>
    <property type="match status" value="1"/>
</dbReference>
<proteinExistence type="predicted"/>
<feature type="domain" description="Glycosyltransferase 2-like" evidence="1">
    <location>
        <begin position="7"/>
        <end position="61"/>
    </location>
</feature>
<dbReference type="Proteomes" id="UP001194469">
    <property type="component" value="Unassembled WGS sequence"/>
</dbReference>
<protein>
    <submittedName>
        <fullName evidence="2">Glycosyltransferase</fullName>
    </submittedName>
</protein>
<comment type="caution">
    <text evidence="2">The sequence shown here is derived from an EMBL/GenBank/DDBJ whole genome shotgun (WGS) entry which is preliminary data.</text>
</comment>
<evidence type="ECO:0000313" key="2">
    <source>
        <dbReference type="EMBL" id="MBG3878951.1"/>
    </source>
</evidence>